<dbReference type="RefSeq" id="WP_013683009.1">
    <property type="nucleotide sequence ID" value="NC_015320.1"/>
</dbReference>
<proteinExistence type="predicted"/>
<evidence type="ECO:0000313" key="2">
    <source>
        <dbReference type="EMBL" id="AEA46333.1"/>
    </source>
</evidence>
<sequence length="60" mass="7203">MTLSEAVFKWVEKHVVTEKNIERFIKYYWLVSTFRVALGFAIMFLILVGGYKFEDLLPKW</sequence>
<accession>F2KP25</accession>
<organism evidence="2 3">
    <name type="scientific">Archaeoglobus veneficus (strain DSM 11195 / SNP6)</name>
    <dbReference type="NCBI Taxonomy" id="693661"/>
    <lineage>
        <taxon>Archaea</taxon>
        <taxon>Methanobacteriati</taxon>
        <taxon>Methanobacteriota</taxon>
        <taxon>Archaeoglobi</taxon>
        <taxon>Archaeoglobales</taxon>
        <taxon>Archaeoglobaceae</taxon>
        <taxon>Archaeoglobus</taxon>
    </lineage>
</organism>
<name>F2KP25_ARCVS</name>
<keyword evidence="1" id="KW-0812">Transmembrane</keyword>
<evidence type="ECO:0000313" key="3">
    <source>
        <dbReference type="Proteomes" id="UP000008136"/>
    </source>
</evidence>
<dbReference type="EMBL" id="CP002588">
    <property type="protein sequence ID" value="AEA46333.1"/>
    <property type="molecule type" value="Genomic_DNA"/>
</dbReference>
<dbReference type="eggNOG" id="arCOG10393">
    <property type="taxonomic scope" value="Archaea"/>
</dbReference>
<dbReference type="GeneID" id="10393393"/>
<evidence type="ECO:0000256" key="1">
    <source>
        <dbReference type="SAM" id="Phobius"/>
    </source>
</evidence>
<keyword evidence="3" id="KW-1185">Reference proteome</keyword>
<dbReference type="KEGG" id="ave:Arcve_0299"/>
<gene>
    <name evidence="2" type="ordered locus">Arcve_0299</name>
</gene>
<keyword evidence="1" id="KW-0472">Membrane</keyword>
<dbReference type="OrthoDB" id="378142at2157"/>
<keyword evidence="1" id="KW-1133">Transmembrane helix</keyword>
<dbReference type="AlphaFoldDB" id="F2KP25"/>
<feature type="transmembrane region" description="Helical" evidence="1">
    <location>
        <begin position="27"/>
        <end position="51"/>
    </location>
</feature>
<reference evidence="2 3" key="1">
    <citation type="submission" date="2011-03" db="EMBL/GenBank/DDBJ databases">
        <title>The complete genome of Archaeoglobus veneficus SNP6.</title>
        <authorList>
            <consortium name="US DOE Joint Genome Institute (JGI-PGF)"/>
            <person name="Lucas S."/>
            <person name="Copeland A."/>
            <person name="Lapidus A."/>
            <person name="Bruce D."/>
            <person name="Goodwin L."/>
            <person name="Pitluck S."/>
            <person name="Kyrpides N."/>
            <person name="Mavromatis K."/>
            <person name="Pagani I."/>
            <person name="Ivanova N."/>
            <person name="Mikhailova N."/>
            <person name="Lu M."/>
            <person name="Detter J.C."/>
            <person name="Tapia R."/>
            <person name="Han C."/>
            <person name="Land M."/>
            <person name="Hauser L."/>
            <person name="Markowitz V."/>
            <person name="Cheng J.-F."/>
            <person name="Hugenholtz P."/>
            <person name="Woyke T."/>
            <person name="Wu D."/>
            <person name="Spring S."/>
            <person name="Brambilla E."/>
            <person name="Klenk H.-P."/>
            <person name="Eisen J.A."/>
        </authorList>
    </citation>
    <scope>NUCLEOTIDE SEQUENCE [LARGE SCALE GENOMIC DNA]</scope>
    <source>
        <strain>SNP6</strain>
    </source>
</reference>
<dbReference type="Proteomes" id="UP000008136">
    <property type="component" value="Chromosome"/>
</dbReference>
<dbReference type="STRING" id="693661.Arcve_0299"/>
<dbReference type="HOGENOM" id="CLU_2930003_0_0_2"/>
<protein>
    <submittedName>
        <fullName evidence="2">Uncharacterized protein</fullName>
    </submittedName>
</protein>